<evidence type="ECO:0000256" key="1">
    <source>
        <dbReference type="ARBA" id="ARBA00005254"/>
    </source>
</evidence>
<dbReference type="InterPro" id="IPR014748">
    <property type="entry name" value="Enoyl-CoA_hydra_C"/>
</dbReference>
<dbReference type="InterPro" id="IPR029045">
    <property type="entry name" value="ClpP/crotonase-like_dom_sf"/>
</dbReference>
<organism evidence="4 5">
    <name type="scientific">Candidatus Segetimicrobium genomatis</name>
    <dbReference type="NCBI Taxonomy" id="2569760"/>
    <lineage>
        <taxon>Bacteria</taxon>
        <taxon>Bacillati</taxon>
        <taxon>Candidatus Sysuimicrobiota</taxon>
        <taxon>Candidatus Sysuimicrobiia</taxon>
        <taxon>Candidatus Sysuimicrobiales</taxon>
        <taxon>Candidatus Segetimicrobiaceae</taxon>
        <taxon>Candidatus Segetimicrobium</taxon>
    </lineage>
</organism>
<protein>
    <recommendedName>
        <fullName evidence="6">Enoyl-CoA hydratase/isomerase family protein</fullName>
    </recommendedName>
</protein>
<evidence type="ECO:0000313" key="4">
    <source>
        <dbReference type="EMBL" id="TMI91915.1"/>
    </source>
</evidence>
<sequence>MAASLVTLEGADGIFTLTLRRPEALNALSTELCVAVLEALARVEGDPDARVLILTGEGRAFSAGADLKEREGASAEAIWAHNRRIFQIPVELERLAVPVIAAVNGFALGGGCEVALGCDLRWAASTAELGCPEVSRGILPGAGGTQRLPRLIGSSRAMALILSGRRIAAQEAYRIGLVDAVAAPEDLLRAAGEAARAIAVNAPLAVRAAKRAIRYGLGRTLEAGLDLEGQLQRMLYESADCQEGIVAFRERRAPRWTGR</sequence>
<dbReference type="EMBL" id="VBAK01000078">
    <property type="protein sequence ID" value="TMI91915.1"/>
    <property type="molecule type" value="Genomic_DNA"/>
</dbReference>
<dbReference type="PANTHER" id="PTHR11941">
    <property type="entry name" value="ENOYL-COA HYDRATASE-RELATED"/>
    <property type="match status" value="1"/>
</dbReference>
<evidence type="ECO:0000313" key="5">
    <source>
        <dbReference type="Proteomes" id="UP000318509"/>
    </source>
</evidence>
<dbReference type="Pfam" id="PF00378">
    <property type="entry name" value="ECH_1"/>
    <property type="match status" value="1"/>
</dbReference>
<dbReference type="PANTHER" id="PTHR11941:SF54">
    <property type="entry name" value="ENOYL-COA HYDRATASE, MITOCHONDRIAL"/>
    <property type="match status" value="1"/>
</dbReference>
<evidence type="ECO:0008006" key="6">
    <source>
        <dbReference type="Google" id="ProtNLM"/>
    </source>
</evidence>
<dbReference type="FunFam" id="1.10.12.10:FF:000001">
    <property type="entry name" value="Probable enoyl-CoA hydratase, mitochondrial"/>
    <property type="match status" value="1"/>
</dbReference>
<proteinExistence type="inferred from homology"/>
<dbReference type="FunFam" id="3.90.226.10:FF:000009">
    <property type="entry name" value="Carnitinyl-CoA dehydratase"/>
    <property type="match status" value="1"/>
</dbReference>
<dbReference type="SUPFAM" id="SSF52096">
    <property type="entry name" value="ClpP/crotonase"/>
    <property type="match status" value="1"/>
</dbReference>
<dbReference type="Proteomes" id="UP000318509">
    <property type="component" value="Unassembled WGS sequence"/>
</dbReference>
<dbReference type="GO" id="GO:0016836">
    <property type="term" value="F:hydro-lyase activity"/>
    <property type="evidence" value="ECO:0007669"/>
    <property type="project" value="UniProtKB-ARBA"/>
</dbReference>
<dbReference type="InterPro" id="IPR001753">
    <property type="entry name" value="Enoyl-CoA_hydra/iso"/>
</dbReference>
<dbReference type="GO" id="GO:0006635">
    <property type="term" value="P:fatty acid beta-oxidation"/>
    <property type="evidence" value="ECO:0007669"/>
    <property type="project" value="TreeGrafter"/>
</dbReference>
<comment type="similarity">
    <text evidence="1 3">Belongs to the enoyl-CoA hydratase/isomerase family.</text>
</comment>
<gene>
    <name evidence="4" type="ORF">E6H00_03320</name>
</gene>
<reference evidence="4 5" key="1">
    <citation type="journal article" date="2019" name="Nat. Microbiol.">
        <title>Mediterranean grassland soil C-N compound turnover is dependent on rainfall and depth, and is mediated by genomically divergent microorganisms.</title>
        <authorList>
            <person name="Diamond S."/>
            <person name="Andeer P.F."/>
            <person name="Li Z."/>
            <person name="Crits-Christoph A."/>
            <person name="Burstein D."/>
            <person name="Anantharaman K."/>
            <person name="Lane K.R."/>
            <person name="Thomas B.C."/>
            <person name="Pan C."/>
            <person name="Northen T.R."/>
            <person name="Banfield J.F."/>
        </authorList>
    </citation>
    <scope>NUCLEOTIDE SEQUENCE [LARGE SCALE GENOMIC DNA]</scope>
    <source>
        <strain evidence="4">NP_3</strain>
    </source>
</reference>
<keyword evidence="2" id="KW-0456">Lyase</keyword>
<comment type="caution">
    <text evidence="4">The sequence shown here is derived from an EMBL/GenBank/DDBJ whole genome shotgun (WGS) entry which is preliminary data.</text>
</comment>
<evidence type="ECO:0000256" key="2">
    <source>
        <dbReference type="ARBA" id="ARBA00023239"/>
    </source>
</evidence>
<name>A0A537K823_9BACT</name>
<dbReference type="Gene3D" id="1.10.12.10">
    <property type="entry name" value="Lyase 2-enoyl-coa Hydratase, Chain A, domain 2"/>
    <property type="match status" value="1"/>
</dbReference>
<accession>A0A537K823</accession>
<evidence type="ECO:0000256" key="3">
    <source>
        <dbReference type="RuleBase" id="RU003707"/>
    </source>
</evidence>
<dbReference type="CDD" id="cd06558">
    <property type="entry name" value="crotonase-like"/>
    <property type="match status" value="1"/>
</dbReference>
<dbReference type="PROSITE" id="PS00166">
    <property type="entry name" value="ENOYL_COA_HYDRATASE"/>
    <property type="match status" value="1"/>
</dbReference>
<dbReference type="Gene3D" id="3.90.226.10">
    <property type="entry name" value="2-enoyl-CoA Hydratase, Chain A, domain 1"/>
    <property type="match status" value="1"/>
</dbReference>
<dbReference type="InterPro" id="IPR018376">
    <property type="entry name" value="Enoyl-CoA_hyd/isom_CS"/>
</dbReference>
<dbReference type="AlphaFoldDB" id="A0A537K823"/>